<dbReference type="RefSeq" id="XP_868813.1">
    <property type="nucleotide sequence ID" value="XM_863720.1"/>
</dbReference>
<feature type="compositionally biased region" description="Polar residues" evidence="1">
    <location>
        <begin position="467"/>
        <end position="484"/>
    </location>
</feature>
<gene>
    <name evidence="3" type="ORF">ANIA_09431</name>
    <name evidence="2" type="ORF">ANIA_10904</name>
</gene>
<proteinExistence type="predicted"/>
<reference evidence="4" key="1">
    <citation type="journal article" date="2005" name="Nature">
        <title>Sequencing of Aspergillus nidulans and comparative analysis with A. fumigatus and A. oryzae.</title>
        <authorList>
            <person name="Galagan J.E."/>
            <person name="Calvo S.E."/>
            <person name="Cuomo C."/>
            <person name="Ma L.J."/>
            <person name="Wortman J.R."/>
            <person name="Batzoglou S."/>
            <person name="Lee S.I."/>
            <person name="Basturkmen M."/>
            <person name="Spevak C.C."/>
            <person name="Clutterbuck J."/>
            <person name="Kapitonov V."/>
            <person name="Jurka J."/>
            <person name="Scazzocchio C."/>
            <person name="Farman M."/>
            <person name="Butler J."/>
            <person name="Purcell S."/>
            <person name="Harris S."/>
            <person name="Braus G.H."/>
            <person name="Draht O."/>
            <person name="Busch S."/>
            <person name="D'Enfert C."/>
            <person name="Bouchier C."/>
            <person name="Goldman G.H."/>
            <person name="Bell-Pedersen D."/>
            <person name="Griffiths-Jones S."/>
            <person name="Doonan J.H."/>
            <person name="Yu J."/>
            <person name="Vienken K."/>
            <person name="Pain A."/>
            <person name="Freitag M."/>
            <person name="Selker E.U."/>
            <person name="Archer D.B."/>
            <person name="Penalva M.A."/>
            <person name="Oakley B.R."/>
            <person name="Momany M."/>
            <person name="Tanaka T."/>
            <person name="Kumagai T."/>
            <person name="Asai K."/>
            <person name="Machida M."/>
            <person name="Nierman W.C."/>
            <person name="Denning D.W."/>
            <person name="Caddick M."/>
            <person name="Hynes M."/>
            <person name="Paoletti M."/>
            <person name="Fischer R."/>
            <person name="Miller B."/>
            <person name="Dyer P."/>
            <person name="Sachs M.S."/>
            <person name="Osmani S.A."/>
            <person name="Birren B.W."/>
        </authorList>
    </citation>
    <scope>NUCLEOTIDE SEQUENCE [LARGE SCALE GENOMIC DNA]</scope>
    <source>
        <strain evidence="4">FGSC A4 / ATCC 38163 / CBS 112.46 / NRRL 194 / M139</strain>
    </source>
</reference>
<dbReference type="GeneID" id="2870206"/>
<dbReference type="AlphaFoldDB" id="C8VD93"/>
<evidence type="ECO:0000256" key="1">
    <source>
        <dbReference type="SAM" id="MobiDB-lite"/>
    </source>
</evidence>
<feature type="compositionally biased region" description="Low complexity" evidence="1">
    <location>
        <begin position="453"/>
        <end position="466"/>
    </location>
</feature>
<feature type="compositionally biased region" description="Low complexity" evidence="1">
    <location>
        <begin position="434"/>
        <end position="443"/>
    </location>
</feature>
<protein>
    <submittedName>
        <fullName evidence="2">Uncharacterized protein</fullName>
    </submittedName>
</protein>
<dbReference type="Proteomes" id="UP000000560">
    <property type="component" value="Chromosome IV"/>
</dbReference>
<dbReference type="Proteomes" id="UP000000560">
    <property type="component" value="Chromosome VII"/>
</dbReference>
<dbReference type="EMBL" id="BN001304">
    <property type="protein sequence ID" value="CBF79007.1"/>
    <property type="molecule type" value="Genomic_DNA"/>
</dbReference>
<organism evidence="2 4">
    <name type="scientific">Emericella nidulans (strain FGSC A4 / ATCC 38163 / CBS 112.46 / NRRL 194 / M139)</name>
    <name type="common">Aspergillus nidulans</name>
    <dbReference type="NCBI Taxonomy" id="227321"/>
    <lineage>
        <taxon>Eukaryota</taxon>
        <taxon>Fungi</taxon>
        <taxon>Dikarya</taxon>
        <taxon>Ascomycota</taxon>
        <taxon>Pezizomycotina</taxon>
        <taxon>Eurotiomycetes</taxon>
        <taxon>Eurotiomycetidae</taxon>
        <taxon>Eurotiales</taxon>
        <taxon>Aspergillaceae</taxon>
        <taxon>Aspergillus</taxon>
        <taxon>Aspergillus subgen. Nidulantes</taxon>
    </lineage>
</organism>
<dbReference type="EMBL" id="BN001307">
    <property type="protein sequence ID" value="CBF84589.1"/>
    <property type="molecule type" value="Genomic_DNA"/>
</dbReference>
<keyword evidence="4" id="KW-1185">Reference proteome</keyword>
<dbReference type="KEGG" id="ani:ANIA_10904"/>
<accession>Q5AQJ9</accession>
<evidence type="ECO:0000313" key="3">
    <source>
        <dbReference type="EMBL" id="CBF84589.1"/>
    </source>
</evidence>
<feature type="region of interest" description="Disordered" evidence="1">
    <location>
        <begin position="408"/>
        <end position="489"/>
    </location>
</feature>
<dbReference type="GeneID" id="3684024"/>
<evidence type="ECO:0000313" key="2">
    <source>
        <dbReference type="EMBL" id="CBF79007.1"/>
    </source>
</evidence>
<reference evidence="4" key="2">
    <citation type="journal article" date="2009" name="Fungal Genet. Biol.">
        <title>The 2008 update of the Aspergillus nidulans genome annotation: a community effort.</title>
        <authorList>
            <person name="Wortman J.R."/>
            <person name="Gilsenan J.M."/>
            <person name="Joardar V."/>
            <person name="Deegan J."/>
            <person name="Clutterbuck J."/>
            <person name="Andersen M.R."/>
            <person name="Archer D."/>
            <person name="Bencina M."/>
            <person name="Braus G."/>
            <person name="Coutinho P."/>
            <person name="von Dohren H."/>
            <person name="Doonan J."/>
            <person name="Driessen A.J."/>
            <person name="Durek P."/>
            <person name="Espeso E."/>
            <person name="Fekete E."/>
            <person name="Flipphi M."/>
            <person name="Estrada C.G."/>
            <person name="Geysens S."/>
            <person name="Goldman G."/>
            <person name="de Groot P.W."/>
            <person name="Hansen K."/>
            <person name="Harris S.D."/>
            <person name="Heinekamp T."/>
            <person name="Helmstaedt K."/>
            <person name="Henrissat B."/>
            <person name="Hofmann G."/>
            <person name="Homan T."/>
            <person name="Horio T."/>
            <person name="Horiuchi H."/>
            <person name="James S."/>
            <person name="Jones M."/>
            <person name="Karaffa L."/>
            <person name="Karanyi Z."/>
            <person name="Kato M."/>
            <person name="Keller N."/>
            <person name="Kelly D.E."/>
            <person name="Kiel J.A."/>
            <person name="Kim J.M."/>
            <person name="van der Klei I.J."/>
            <person name="Klis F.M."/>
            <person name="Kovalchuk A."/>
            <person name="Krasevec N."/>
            <person name="Kubicek C.P."/>
            <person name="Liu B."/>
            <person name="Maccabe A."/>
            <person name="Meyer V."/>
            <person name="Mirabito P."/>
            <person name="Miskei M."/>
            <person name="Mos M."/>
            <person name="Mullins J."/>
            <person name="Nelson D.R."/>
            <person name="Nielsen J."/>
            <person name="Oakley B.R."/>
            <person name="Osmani S.A."/>
            <person name="Pakula T."/>
            <person name="Paszewski A."/>
            <person name="Paulsen I."/>
            <person name="Pilsyk S."/>
            <person name="Pocsi I."/>
            <person name="Punt P.J."/>
            <person name="Ram A.F."/>
            <person name="Ren Q."/>
            <person name="Robellet X."/>
            <person name="Robson G."/>
            <person name="Seiboth B."/>
            <person name="van Solingen P."/>
            <person name="Specht T."/>
            <person name="Sun J."/>
            <person name="Taheri-Talesh N."/>
            <person name="Takeshita N."/>
            <person name="Ussery D."/>
            <person name="vanKuyk P.A."/>
            <person name="Visser H."/>
            <person name="van de Vondervoort P.J."/>
            <person name="de Vries R.P."/>
            <person name="Walton J."/>
            <person name="Xiang X."/>
            <person name="Xiong Y."/>
            <person name="Zeng A.P."/>
            <person name="Brandt B.W."/>
            <person name="Cornell M.J."/>
            <person name="van den Hondel C.A."/>
            <person name="Visser J."/>
            <person name="Oliver S.G."/>
            <person name="Turner G."/>
        </authorList>
    </citation>
    <scope>GENOME REANNOTATION</scope>
    <source>
        <strain evidence="4">FGSC A4 / ATCC 38163 / CBS 112.46 / NRRL 194 / M139</strain>
    </source>
</reference>
<dbReference type="OrthoDB" id="4494726at2759"/>
<accession>C8VD93</accession>
<sequence>MSTTPQIPGAIDVPEQNGYTYIVPLDPNRTQYHARQLERYDAQSPYIRGRVTRIQYQCSGVRICSYLHPNLRNMHHYKVTEDDWNYIRQERQLIEETEMDPKKQKAISHFFGVLRVFKRHQACRPQQVGCAPKMVLGEAALIYREKLAFYPDGQDLNALQLECDRNEYLKHYVREIYHEGDITIIICILQDQAKLFQSLRSFEVDMSFKRVREGRFNEVIFAVFLEDHGKVITLLRAFMNQQTGRAYYFLFKKVFEMIHDLSGHPVQFFHLHGTGIETIVVDMDEGQRDVLFKAMISLLHAPTRAQYMDILEQLLEDPTPGVATWAEHKLHPHFNQTRMHTNAGEQTHQKSYAFSGKHLPILKAVTSAYFLDVRDMHQYSVRIHYNITHSYRPDDEISRITENLIRDQRKRRRNQEIEEEENIEGVLPRRARPSRSFSSSGSPRPRRSRSSTRGRSYTRGVSRSSTPQRSPSLAQIASQNYRDQQASHEQHILDLRERQARLDRYEVETRLMQQRLLQPTSPQLVGVNPVQYPPLPGYLPSSSQLVNPGPVYVPQMTGALPYVPSQAPFVPSTETSHQLVYQDSQARSFSTVSC</sequence>
<dbReference type="KEGG" id="ani:ANIA_09431"/>
<dbReference type="eggNOG" id="ENOG502S31A">
    <property type="taxonomic scope" value="Eukaryota"/>
</dbReference>
<reference evidence="2" key="3">
    <citation type="journal article" date="2009" name="Fungal Genet. Biol.">
        <title>The 2008 update of the Aspergillus nidulans genome annotation: A community effort.</title>
        <authorList>
            <person name="Russo Wortman J."/>
            <person name="Mabey Gilsenan J."/>
            <person name="Joardar V."/>
            <person name="Deegan J."/>
            <person name="Clutterbuck J."/>
            <person name="Andersen M.R."/>
            <person name="Archer D."/>
            <person name="Bencina M."/>
            <person name="Braus G."/>
            <person name="Coutinho P."/>
            <person name="von Dohren H."/>
            <person name="Doonan J."/>
            <person name="Driessen A.J.M."/>
            <person name="Durek P."/>
            <person name="Espeso E."/>
            <person name="Fekete E."/>
            <person name="Flipphi M."/>
            <person name="Garcia Estrada C."/>
            <person name="Geysens S."/>
            <person name="Goldman G."/>
            <person name="de Groot P.W.J."/>
            <person name="Hansen K."/>
            <person name="Harris S.D."/>
            <person name="Heinekamp T."/>
            <person name="Helmstaedt K."/>
            <person name="Henrissat B."/>
            <person name="Hofmann G."/>
            <person name="Homan T."/>
            <person name="Horio T."/>
            <person name="Horiuchi H."/>
            <person name="James S."/>
            <person name="Jones M."/>
            <person name="Karaffa L."/>
            <person name="Karanyi Z."/>
            <person name="Kato M."/>
            <person name="Keller N."/>
            <person name="Kelly D.E."/>
            <person name="Kiel J.A.K.W."/>
            <person name="Kim J-M."/>
            <person name="van der Klei I.J."/>
            <person name="Klis F.M."/>
            <person name="Kovalchuk A."/>
            <person name="Krasevec N."/>
            <person name="Kubicek C.P."/>
            <person name="Liu B."/>
            <person name="MacCabe A."/>
            <person name="Meyer V."/>
            <person name="Mirabito P."/>
            <person name="Miskei M."/>
            <person name="Mos M."/>
            <person name="Mullins J."/>
            <person name="Nelson D.R."/>
            <person name="Nielsen J."/>
            <person name="Oakley B.R."/>
            <person name="Osmani S.A."/>
            <person name="Pakula T."/>
            <person name="Paszewski A."/>
            <person name="Paulsen I."/>
            <person name="Pilsyk S."/>
            <person name="Posci I."/>
            <person name="Punt P.J."/>
            <person name="Ram A.F.J."/>
            <person name="Ren Q."/>
            <person name="Robellet X."/>
            <person name="Robson G."/>
            <person name="Seiboth B."/>
            <person name="van Solingen P."/>
            <person name="Specht T."/>
            <person name="Sun J."/>
            <person name="Taheri-Talesh N."/>
            <person name="Takeshita N."/>
            <person name="Ussery D."/>
            <person name="vanKuyk P.A."/>
            <person name="Visser H."/>
            <person name="van der Vondervoot P.J.I."/>
            <person name="de Vries R.P."/>
            <person name="Walton J."/>
            <person name="Xiang X."/>
            <person name="Xiong Y."/>
            <person name="Ping Zeng A."/>
            <person name="Brandt B.W."/>
            <person name="Cornell M.J."/>
            <person name="van den Hondel C.A.M.J.J."/>
            <person name="Visser J."/>
            <person name="Oliver S.G."/>
            <person name="Turner G."/>
        </authorList>
    </citation>
    <scope>NUCLEOTIDE SEQUENCE</scope>
    <source>
        <strain evidence="2">FGSC A4</strain>
    </source>
</reference>
<name>C8VD93_EMENI</name>
<dbReference type="HOGENOM" id="CLU_032491_0_0_1"/>
<evidence type="ECO:0000313" key="4">
    <source>
        <dbReference type="Proteomes" id="UP000000560"/>
    </source>
</evidence>